<keyword evidence="3" id="KW-1003">Cell membrane</keyword>
<comment type="caution">
    <text evidence="8">The sequence shown here is derived from an EMBL/GenBank/DDBJ whole genome shotgun (WGS) entry which is preliminary data.</text>
</comment>
<keyword evidence="9" id="KW-1185">Reference proteome</keyword>
<evidence type="ECO:0000256" key="5">
    <source>
        <dbReference type="ARBA" id="ARBA00022989"/>
    </source>
</evidence>
<name>A0ABS5FJX8_9BRAD</name>
<protein>
    <submittedName>
        <fullName evidence="8">Chromate efflux transporter</fullName>
    </submittedName>
</protein>
<evidence type="ECO:0000256" key="3">
    <source>
        <dbReference type="ARBA" id="ARBA00022475"/>
    </source>
</evidence>
<evidence type="ECO:0000256" key="7">
    <source>
        <dbReference type="SAM" id="Phobius"/>
    </source>
</evidence>
<dbReference type="PANTHER" id="PTHR33567">
    <property type="entry name" value="CHROMATE ION TRANSPORTER (EUROFUNG)"/>
    <property type="match status" value="1"/>
</dbReference>
<keyword evidence="6 7" id="KW-0472">Membrane</keyword>
<evidence type="ECO:0000256" key="2">
    <source>
        <dbReference type="ARBA" id="ARBA00005262"/>
    </source>
</evidence>
<feature type="transmembrane region" description="Helical" evidence="7">
    <location>
        <begin position="357"/>
        <end position="375"/>
    </location>
</feature>
<gene>
    <name evidence="8" type="primary">chrA</name>
    <name evidence="8" type="ORF">JQ615_14975</name>
</gene>
<dbReference type="Pfam" id="PF02417">
    <property type="entry name" value="Chromate_transp"/>
    <property type="match status" value="2"/>
</dbReference>
<evidence type="ECO:0000256" key="1">
    <source>
        <dbReference type="ARBA" id="ARBA00004651"/>
    </source>
</evidence>
<keyword evidence="4 7" id="KW-0812">Transmembrane</keyword>
<feature type="transmembrane region" description="Helical" evidence="7">
    <location>
        <begin position="178"/>
        <end position="209"/>
    </location>
</feature>
<dbReference type="InterPro" id="IPR003370">
    <property type="entry name" value="Chromate_transpt"/>
</dbReference>
<comment type="similarity">
    <text evidence="2">Belongs to the chromate ion transporter (CHR) (TC 2.A.51) family.</text>
</comment>
<dbReference type="Proteomes" id="UP001315278">
    <property type="component" value="Unassembled WGS sequence"/>
</dbReference>
<comment type="subcellular location">
    <subcellularLocation>
        <location evidence="1">Cell membrane</location>
        <topology evidence="1">Multi-pass membrane protein</topology>
    </subcellularLocation>
</comment>
<proteinExistence type="inferred from homology"/>
<evidence type="ECO:0000313" key="9">
    <source>
        <dbReference type="Proteomes" id="UP001315278"/>
    </source>
</evidence>
<dbReference type="NCBIfam" id="TIGR00937">
    <property type="entry name" value="2A51"/>
    <property type="match status" value="1"/>
</dbReference>
<keyword evidence="5 7" id="KW-1133">Transmembrane helix</keyword>
<feature type="transmembrane region" description="Helical" evidence="7">
    <location>
        <begin position="395"/>
        <end position="423"/>
    </location>
</feature>
<dbReference type="EMBL" id="JAFCJH010000013">
    <property type="protein sequence ID" value="MBR0796696.1"/>
    <property type="molecule type" value="Genomic_DNA"/>
</dbReference>
<feature type="transmembrane region" description="Helical" evidence="7">
    <location>
        <begin position="114"/>
        <end position="134"/>
    </location>
</feature>
<feature type="transmembrane region" description="Helical" evidence="7">
    <location>
        <begin position="146"/>
        <end position="166"/>
    </location>
</feature>
<dbReference type="InterPro" id="IPR014047">
    <property type="entry name" value="Chr_Tranpt_l_chain"/>
</dbReference>
<feature type="transmembrane region" description="Helical" evidence="7">
    <location>
        <begin position="43"/>
        <end position="65"/>
    </location>
</feature>
<evidence type="ECO:0000256" key="4">
    <source>
        <dbReference type="ARBA" id="ARBA00022692"/>
    </source>
</evidence>
<reference evidence="9" key="1">
    <citation type="journal article" date="2021" name="ISME J.">
        <title>Evolutionary origin and ecological implication of a unique nif island in free-living Bradyrhizobium lineages.</title>
        <authorList>
            <person name="Tao J."/>
        </authorList>
    </citation>
    <scope>NUCLEOTIDE SEQUENCE [LARGE SCALE GENOMIC DNA]</scope>
    <source>
        <strain evidence="9">SZCCT0434</strain>
    </source>
</reference>
<evidence type="ECO:0000313" key="8">
    <source>
        <dbReference type="EMBL" id="MBR0796696.1"/>
    </source>
</evidence>
<evidence type="ECO:0000256" key="6">
    <source>
        <dbReference type="ARBA" id="ARBA00023136"/>
    </source>
</evidence>
<organism evidence="8 9">
    <name type="scientific">Bradyrhizobium jicamae</name>
    <dbReference type="NCBI Taxonomy" id="280332"/>
    <lineage>
        <taxon>Bacteria</taxon>
        <taxon>Pseudomonadati</taxon>
        <taxon>Pseudomonadota</taxon>
        <taxon>Alphaproteobacteria</taxon>
        <taxon>Hyphomicrobiales</taxon>
        <taxon>Nitrobacteraceae</taxon>
        <taxon>Bradyrhizobium</taxon>
    </lineage>
</organism>
<feature type="transmembrane region" description="Helical" evidence="7">
    <location>
        <begin position="229"/>
        <end position="247"/>
    </location>
</feature>
<dbReference type="PIRSF" id="PIRSF004810">
    <property type="entry name" value="ChrA"/>
    <property type="match status" value="1"/>
</dbReference>
<dbReference type="PANTHER" id="PTHR33567:SF3">
    <property type="entry name" value="CHROMATE ION TRANSPORTER (EUROFUNG)"/>
    <property type="match status" value="1"/>
</dbReference>
<feature type="transmembrane region" description="Helical" evidence="7">
    <location>
        <begin position="312"/>
        <end position="345"/>
    </location>
</feature>
<accession>A0ABS5FJX8</accession>
<sequence length="425" mass="43723">MAHGLVRQSAVTAGWQPLRDSQQVQHPGAPPAATSAAHSPAEVLLIFLKLGVSCFGGPIAHIGYFRDEFVVRRRWLDEQAYADLVALCQFLPGPASSQVGFSIGLMRAGYRGALAAWTGFTLPSAIALVLFAFGASALHGAAGAGLVHGLKLVAVAIVAQAVWGMARALCPDRERASIATVAALIILVSSSSVAQIAAIILGALAGLWLCRAPQADGATHITMPVSRRTGLGLLVLFIALLAGLPVLARIWPGLAVFDAFYRSGALVFGGGHVVLPLLREAVVTPGWISDDAFLTGYGAAQAVPGPLFTFAAYLGAVIGGVPGAIVGLIGIFLPGILILLAALPFWDGFRKRASAQAMMRGVNAAVVGILGAALYDPVWSSSVLRPLDFGIALAGFVLLTAWRAPPLVVVALSAAAGVATGLLQS</sequence>
<feature type="transmembrane region" description="Helical" evidence="7">
    <location>
        <begin position="259"/>
        <end position="278"/>
    </location>
</feature>